<keyword evidence="2" id="KW-1185">Reference proteome</keyword>
<proteinExistence type="predicted"/>
<name>A0A0H2RHM0_9AGAM</name>
<reference evidence="1 2" key="1">
    <citation type="submission" date="2015-04" db="EMBL/GenBank/DDBJ databases">
        <title>Complete genome sequence of Schizopora paradoxa KUC8140, a cosmopolitan wood degrader in East Asia.</title>
        <authorList>
            <consortium name="DOE Joint Genome Institute"/>
            <person name="Min B."/>
            <person name="Park H."/>
            <person name="Jang Y."/>
            <person name="Kim J.-J."/>
            <person name="Kim K.H."/>
            <person name="Pangilinan J."/>
            <person name="Lipzen A."/>
            <person name="Riley R."/>
            <person name="Grigoriev I.V."/>
            <person name="Spatafora J.W."/>
            <person name="Choi I.-G."/>
        </authorList>
    </citation>
    <scope>NUCLEOTIDE SEQUENCE [LARGE SCALE GENOMIC DNA]</scope>
    <source>
        <strain evidence="1 2">KUC8140</strain>
    </source>
</reference>
<dbReference type="InParanoid" id="A0A0H2RHM0"/>
<accession>A0A0H2RHM0</accession>
<sequence>MPLFTQRLSNHGTPISFDVQAFEATTTSSGVDGSDRVDHSVVFNAPVFVHSIAQMLIGTVAIYSIQTLRGEISSFILSGHRALSNYKLAEFRASPFIIEKSDLRKRLLAAESTTTRNLDLECLASVLQALLEDAPAGDLKVRSELWRIPGASYHLDVLSEEALSDAVAAHAEMGSVGDDSDEIPPLEELFERTSL</sequence>
<dbReference type="EMBL" id="KQ086571">
    <property type="protein sequence ID" value="KLO04371.1"/>
    <property type="molecule type" value="Genomic_DNA"/>
</dbReference>
<dbReference type="Proteomes" id="UP000053477">
    <property type="component" value="Unassembled WGS sequence"/>
</dbReference>
<gene>
    <name evidence="1" type="ORF">SCHPADRAFT_947748</name>
</gene>
<dbReference type="AlphaFoldDB" id="A0A0H2RHM0"/>
<organism evidence="1 2">
    <name type="scientific">Schizopora paradoxa</name>
    <dbReference type="NCBI Taxonomy" id="27342"/>
    <lineage>
        <taxon>Eukaryota</taxon>
        <taxon>Fungi</taxon>
        <taxon>Dikarya</taxon>
        <taxon>Basidiomycota</taxon>
        <taxon>Agaricomycotina</taxon>
        <taxon>Agaricomycetes</taxon>
        <taxon>Hymenochaetales</taxon>
        <taxon>Schizoporaceae</taxon>
        <taxon>Schizopora</taxon>
    </lineage>
</organism>
<evidence type="ECO:0000313" key="2">
    <source>
        <dbReference type="Proteomes" id="UP000053477"/>
    </source>
</evidence>
<protein>
    <submittedName>
        <fullName evidence="1">Uncharacterized protein</fullName>
    </submittedName>
</protein>
<evidence type="ECO:0000313" key="1">
    <source>
        <dbReference type="EMBL" id="KLO04371.1"/>
    </source>
</evidence>